<accession>A0A812MHW1</accession>
<comment type="caution">
    <text evidence="2">The sequence shown here is derived from an EMBL/GenBank/DDBJ whole genome shotgun (WGS) entry which is preliminary data.</text>
</comment>
<evidence type="ECO:0000313" key="3">
    <source>
        <dbReference type="Proteomes" id="UP000604046"/>
    </source>
</evidence>
<keyword evidence="3" id="KW-1185">Reference proteome</keyword>
<dbReference type="AlphaFoldDB" id="A0A812MHW1"/>
<sequence length="193" mass="20886">MAVQGSVAAKGFAATAVSLPKTQRELCIPGSAAELARPRRETLPNLAPPATWSGGGSPTGEAHNMQEELRLRQSWGPGSIIEVYSSSLGGWSVGVVTKVTQQDQMVVQFSNEALQPLMKVLPRSDVQLATLGCNTKSLPPQIQVVPSQSRPGQVAYLDAAHQCRYSTPEAAWRQHFQDLLAKWQKAGERLWNG</sequence>
<dbReference type="EMBL" id="CAJNDS010001557">
    <property type="protein sequence ID" value="CAE7265174.1"/>
    <property type="molecule type" value="Genomic_DNA"/>
</dbReference>
<proteinExistence type="predicted"/>
<gene>
    <name evidence="2" type="ORF">SNAT2548_LOCUS13995</name>
</gene>
<evidence type="ECO:0000313" key="2">
    <source>
        <dbReference type="EMBL" id="CAE7265174.1"/>
    </source>
</evidence>
<dbReference type="OrthoDB" id="435634at2759"/>
<feature type="region of interest" description="Disordered" evidence="1">
    <location>
        <begin position="43"/>
        <end position="63"/>
    </location>
</feature>
<name>A0A812MHW1_9DINO</name>
<dbReference type="Proteomes" id="UP000604046">
    <property type="component" value="Unassembled WGS sequence"/>
</dbReference>
<protein>
    <submittedName>
        <fullName evidence="2">Uncharacterized protein</fullName>
    </submittedName>
</protein>
<evidence type="ECO:0000256" key="1">
    <source>
        <dbReference type="SAM" id="MobiDB-lite"/>
    </source>
</evidence>
<reference evidence="2" key="1">
    <citation type="submission" date="2021-02" db="EMBL/GenBank/DDBJ databases">
        <authorList>
            <person name="Dougan E. K."/>
            <person name="Rhodes N."/>
            <person name="Thang M."/>
            <person name="Chan C."/>
        </authorList>
    </citation>
    <scope>NUCLEOTIDE SEQUENCE</scope>
</reference>
<organism evidence="2 3">
    <name type="scientific">Symbiodinium natans</name>
    <dbReference type="NCBI Taxonomy" id="878477"/>
    <lineage>
        <taxon>Eukaryota</taxon>
        <taxon>Sar</taxon>
        <taxon>Alveolata</taxon>
        <taxon>Dinophyceae</taxon>
        <taxon>Suessiales</taxon>
        <taxon>Symbiodiniaceae</taxon>
        <taxon>Symbiodinium</taxon>
    </lineage>
</organism>